<feature type="domain" description="ABC3 transporter permease C-terminal" evidence="8">
    <location>
        <begin position="735"/>
        <end position="846"/>
    </location>
</feature>
<comment type="caution">
    <text evidence="10">The sequence shown here is derived from an EMBL/GenBank/DDBJ whole genome shotgun (WGS) entry which is preliminary data.</text>
</comment>
<feature type="transmembrane region" description="Helical" evidence="7">
    <location>
        <begin position="393"/>
        <end position="412"/>
    </location>
</feature>
<evidence type="ECO:0000313" key="11">
    <source>
        <dbReference type="Proteomes" id="UP000027778"/>
    </source>
</evidence>
<dbReference type="PANTHER" id="PTHR30572">
    <property type="entry name" value="MEMBRANE COMPONENT OF TRANSPORTER-RELATED"/>
    <property type="match status" value="1"/>
</dbReference>
<feature type="transmembrane region" description="Helical" evidence="7">
    <location>
        <begin position="424"/>
        <end position="445"/>
    </location>
</feature>
<feature type="transmembrane region" description="Helical" evidence="7">
    <location>
        <begin position="819"/>
        <end position="840"/>
    </location>
</feature>
<feature type="transmembrane region" description="Helical" evidence="7">
    <location>
        <begin position="731"/>
        <end position="756"/>
    </location>
</feature>
<feature type="transmembrane region" description="Helical" evidence="7">
    <location>
        <begin position="249"/>
        <end position="273"/>
    </location>
</feature>
<dbReference type="InterPro" id="IPR050250">
    <property type="entry name" value="Macrolide_Exporter_MacB"/>
</dbReference>
<comment type="similarity">
    <text evidence="6">Belongs to the ABC-4 integral membrane protein family.</text>
</comment>
<dbReference type="eggNOG" id="COG3127">
    <property type="taxonomic scope" value="Bacteria"/>
</dbReference>
<evidence type="ECO:0000313" key="10">
    <source>
        <dbReference type="EMBL" id="KEK25202.1"/>
    </source>
</evidence>
<dbReference type="GO" id="GO:0005886">
    <property type="term" value="C:plasma membrane"/>
    <property type="evidence" value="ECO:0007669"/>
    <property type="project" value="UniProtKB-SubCell"/>
</dbReference>
<dbReference type="GO" id="GO:0022857">
    <property type="term" value="F:transmembrane transporter activity"/>
    <property type="evidence" value="ECO:0007669"/>
    <property type="project" value="TreeGrafter"/>
</dbReference>
<dbReference type="AlphaFoldDB" id="A0A073KFH7"/>
<dbReference type="Pfam" id="PF02687">
    <property type="entry name" value="FtsX"/>
    <property type="match status" value="2"/>
</dbReference>
<evidence type="ECO:0000256" key="3">
    <source>
        <dbReference type="ARBA" id="ARBA00022692"/>
    </source>
</evidence>
<keyword evidence="3 7" id="KW-0812">Transmembrane</keyword>
<proteinExistence type="inferred from homology"/>
<evidence type="ECO:0000256" key="6">
    <source>
        <dbReference type="ARBA" id="ARBA00038076"/>
    </source>
</evidence>
<keyword evidence="4 7" id="KW-1133">Transmembrane helix</keyword>
<sequence>MSWIIKYAAKSIRQNWLRNMLIALGAALGVMLATMLLLGNQSVEQSVKEQVVSRYGDYNLQFGYIKNDMYLHNEQLKELDGLEYAEKISKVLIPYPLPNHKELSGKPSYWGVERDSPDMHSYKVAAGRYPKEGAEVALTKGYADRENMKVGDTIHLPFPPYGEKAVKVVGILKPPAMAAMGHSAYFPINWMQKELSLQDQFNLVQVKTSDANMKRMIASDANKKLENIKIDQRTYVDRAFERLNVMKPLIFSLGGIALFVVALLIMGSFFLSVRSRFKQWALLRALGSNPNQVILVVLLEALCIGTIGSFVGVVLGASTHRLAASFINKWVNVESTGQESFSISSEILLITFLLGIIMSVIGAIIPAFMVRRIPPVEALRPGLPSNQKKERKWSIFSLIVLVMGIIIGLSGAAAEKYIGFNPSAIGAILFAIGLLFTIPLCIRIITPVIAKPFQMIFRIETTISGRNVIRYRKKAAVSVAILAFGFMLSLVGTMYVNAMYEGMRQGLQRNLPADLVIRVPMEAQGIESLPFNWLEKVQKVEGVKEIVGAAPDFTSKLVNYDFKKANQEWYEFMRKNKYGYETMGVVGTDITAFHEVTKMKVVSGQNLSTPLKDGEGVITKDTAKNLGIKLHDVIEVQGKEKEKQTIKVVSIIEKNLRMQGTSYVFVNEQWARNMFHVKGYESIQIMTDSKVPFETIKKKVTQITNGKENVEVINSTDLLKEQEQLLTQMVMLIRLLVVIIFVISGIGLMNAIVASLHERRAEISMIRAVGAIPKQMRRIVWLEGTLLGAIAGCIGIGGGVIFSYIVLSSLELTVITIPYNQVLLLAVASVILGTSAAIIASFQLRKFKLSDTLKELSA</sequence>
<dbReference type="STRING" id="574375.AZF08_08090"/>
<feature type="transmembrane region" description="Helical" evidence="7">
    <location>
        <begin position="784"/>
        <end position="807"/>
    </location>
</feature>
<evidence type="ECO:0000259" key="9">
    <source>
        <dbReference type="Pfam" id="PF12704"/>
    </source>
</evidence>
<feature type="transmembrane region" description="Helical" evidence="7">
    <location>
        <begin position="21"/>
        <end position="39"/>
    </location>
</feature>
<dbReference type="Pfam" id="PF12704">
    <property type="entry name" value="MacB_PCD"/>
    <property type="match status" value="2"/>
</dbReference>
<keyword evidence="2" id="KW-1003">Cell membrane</keyword>
<evidence type="ECO:0000256" key="5">
    <source>
        <dbReference type="ARBA" id="ARBA00023136"/>
    </source>
</evidence>
<keyword evidence="11" id="KW-1185">Reference proteome</keyword>
<feature type="domain" description="MacB-like periplasmic core" evidence="9">
    <location>
        <begin position="21"/>
        <end position="211"/>
    </location>
</feature>
<evidence type="ECO:0000256" key="4">
    <source>
        <dbReference type="ARBA" id="ARBA00022989"/>
    </source>
</evidence>
<dbReference type="PANTHER" id="PTHR30572:SF4">
    <property type="entry name" value="ABC TRANSPORTER PERMEASE YTRF"/>
    <property type="match status" value="1"/>
</dbReference>
<evidence type="ECO:0000259" key="8">
    <source>
        <dbReference type="Pfam" id="PF02687"/>
    </source>
</evidence>
<protein>
    <submittedName>
        <fullName evidence="10">Permease</fullName>
    </submittedName>
</protein>
<dbReference type="EMBL" id="JOTM01000002">
    <property type="protein sequence ID" value="KEK25202.1"/>
    <property type="molecule type" value="Genomic_DNA"/>
</dbReference>
<evidence type="ECO:0000256" key="1">
    <source>
        <dbReference type="ARBA" id="ARBA00004651"/>
    </source>
</evidence>
<evidence type="ECO:0000256" key="7">
    <source>
        <dbReference type="SAM" id="Phobius"/>
    </source>
</evidence>
<dbReference type="InterPro" id="IPR025857">
    <property type="entry name" value="MacB_PCD"/>
</dbReference>
<feature type="transmembrane region" description="Helical" evidence="7">
    <location>
        <begin position="475"/>
        <end position="496"/>
    </location>
</feature>
<dbReference type="RefSeq" id="WP_033673005.1">
    <property type="nucleotide sequence ID" value="NZ_JOTM01000002.1"/>
</dbReference>
<feature type="domain" description="MacB-like periplasmic core" evidence="9">
    <location>
        <begin position="476"/>
        <end position="702"/>
    </location>
</feature>
<feature type="transmembrane region" description="Helical" evidence="7">
    <location>
        <begin position="293"/>
        <end position="315"/>
    </location>
</feature>
<evidence type="ECO:0000256" key="2">
    <source>
        <dbReference type="ARBA" id="ARBA00022475"/>
    </source>
</evidence>
<gene>
    <name evidence="10" type="ORF">BAGA_11240</name>
</gene>
<dbReference type="OrthoDB" id="2606400at2"/>
<organism evidence="10 11">
    <name type="scientific">Bacillus gaemokensis</name>
    <dbReference type="NCBI Taxonomy" id="574375"/>
    <lineage>
        <taxon>Bacteria</taxon>
        <taxon>Bacillati</taxon>
        <taxon>Bacillota</taxon>
        <taxon>Bacilli</taxon>
        <taxon>Bacillales</taxon>
        <taxon>Bacillaceae</taxon>
        <taxon>Bacillus</taxon>
        <taxon>Bacillus cereus group</taxon>
    </lineage>
</organism>
<dbReference type="InterPro" id="IPR003838">
    <property type="entry name" value="ABC3_permease_C"/>
</dbReference>
<feature type="transmembrane region" description="Helical" evidence="7">
    <location>
        <begin position="347"/>
        <end position="370"/>
    </location>
</feature>
<accession>A0A073KFH7</accession>
<keyword evidence="5 7" id="KW-0472">Membrane</keyword>
<comment type="subcellular location">
    <subcellularLocation>
        <location evidence="1">Cell membrane</location>
        <topology evidence="1">Multi-pass membrane protein</topology>
    </subcellularLocation>
</comment>
<name>A0A073KFH7_9BACI</name>
<reference evidence="10 11" key="1">
    <citation type="submission" date="2014-06" db="EMBL/GenBank/DDBJ databases">
        <title>Draft genome sequence of Bacillus gaemokensis JCM 15801 (MCCC 1A00707).</title>
        <authorList>
            <person name="Lai Q."/>
            <person name="Liu Y."/>
            <person name="Shao Z."/>
        </authorList>
    </citation>
    <scope>NUCLEOTIDE SEQUENCE [LARGE SCALE GENOMIC DNA]</scope>
    <source>
        <strain evidence="10 11">JCM 15801</strain>
    </source>
</reference>
<feature type="domain" description="ABC3 transporter permease C-terminal" evidence="8">
    <location>
        <begin position="252"/>
        <end position="375"/>
    </location>
</feature>
<dbReference type="Proteomes" id="UP000027778">
    <property type="component" value="Unassembled WGS sequence"/>
</dbReference>